<keyword evidence="3" id="KW-1185">Reference proteome</keyword>
<evidence type="ECO:0000313" key="3">
    <source>
        <dbReference type="Proteomes" id="UP000503349"/>
    </source>
</evidence>
<name>A0A6G1QQN1_CHAAH</name>
<dbReference type="Proteomes" id="UP000503349">
    <property type="component" value="Chromosome 21"/>
</dbReference>
<evidence type="ECO:0000313" key="2">
    <source>
        <dbReference type="EMBL" id="KAF3704991.1"/>
    </source>
</evidence>
<protein>
    <recommendedName>
        <fullName evidence="1">Ceramide kinase PH domain-containing protein</fullName>
    </recommendedName>
</protein>
<evidence type="ECO:0000259" key="1">
    <source>
        <dbReference type="Pfam" id="PF25382"/>
    </source>
</evidence>
<sequence length="98" mass="11163">MEKQPRLFSSKLVHKQNRVEVVLNSNILAWREIERSRKRGSAKNDTAEIGVNPSCVFTMETGGTLHLQDLDFSGSVEKDTNNARVRDYIHTHTAIVRI</sequence>
<reference evidence="2 3" key="1">
    <citation type="submission" date="2019-02" db="EMBL/GenBank/DDBJ databases">
        <title>Opniocepnalus argus genome.</title>
        <authorList>
            <person name="Zhou C."/>
            <person name="Xiao S."/>
        </authorList>
    </citation>
    <scope>NUCLEOTIDE SEQUENCE [LARGE SCALE GENOMIC DNA]</scope>
    <source>
        <strain evidence="2">OARG1902GOOAL</strain>
        <tissue evidence="2">Muscle</tissue>
    </source>
</reference>
<organism evidence="2 3">
    <name type="scientific">Channa argus</name>
    <name type="common">Northern snakehead</name>
    <name type="synonym">Ophicephalus argus</name>
    <dbReference type="NCBI Taxonomy" id="215402"/>
    <lineage>
        <taxon>Eukaryota</taxon>
        <taxon>Metazoa</taxon>
        <taxon>Chordata</taxon>
        <taxon>Craniata</taxon>
        <taxon>Vertebrata</taxon>
        <taxon>Euteleostomi</taxon>
        <taxon>Actinopterygii</taxon>
        <taxon>Neopterygii</taxon>
        <taxon>Teleostei</taxon>
        <taxon>Neoteleostei</taxon>
        <taxon>Acanthomorphata</taxon>
        <taxon>Anabantaria</taxon>
        <taxon>Anabantiformes</taxon>
        <taxon>Channoidei</taxon>
        <taxon>Channidae</taxon>
        <taxon>Channa</taxon>
    </lineage>
</organism>
<proteinExistence type="predicted"/>
<gene>
    <name evidence="2" type="ORF">EXN66_Car020682</name>
</gene>
<accession>A0A6G1QQN1</accession>
<dbReference type="InterPro" id="IPR057465">
    <property type="entry name" value="CERK_PH"/>
</dbReference>
<feature type="domain" description="Ceramide kinase PH" evidence="1">
    <location>
        <begin position="9"/>
        <end position="49"/>
    </location>
</feature>
<dbReference type="AlphaFoldDB" id="A0A6G1QQN1"/>
<dbReference type="EMBL" id="CM015732">
    <property type="protein sequence ID" value="KAF3704991.1"/>
    <property type="molecule type" value="Genomic_DNA"/>
</dbReference>
<reference evidence="3" key="2">
    <citation type="submission" date="2019-02" db="EMBL/GenBank/DDBJ databases">
        <title>Opniocepnalus argus Var Kimnra genome.</title>
        <authorList>
            <person name="Zhou C."/>
            <person name="Xiao S."/>
        </authorList>
    </citation>
    <scope>NUCLEOTIDE SEQUENCE [LARGE SCALE GENOMIC DNA]</scope>
</reference>
<dbReference type="Pfam" id="PF25382">
    <property type="entry name" value="PH_CERK"/>
    <property type="match status" value="1"/>
</dbReference>